<comment type="caution">
    <text evidence="3">The sequence shown here is derived from an EMBL/GenBank/DDBJ whole genome shotgun (WGS) entry which is preliminary data.</text>
</comment>
<dbReference type="InterPro" id="IPR016071">
    <property type="entry name" value="Staphylococal_nuclease_OB-fold"/>
</dbReference>
<dbReference type="SMART" id="SM00318">
    <property type="entry name" value="SNc"/>
    <property type="match status" value="1"/>
</dbReference>
<protein>
    <recommendedName>
        <fullName evidence="2">TNase-like domain-containing protein</fullName>
    </recommendedName>
</protein>
<feature type="chain" id="PRO_5042012495" description="TNase-like domain-containing protein" evidence="1">
    <location>
        <begin position="20"/>
        <end position="131"/>
    </location>
</feature>
<feature type="signal peptide" evidence="1">
    <location>
        <begin position="1"/>
        <end position="19"/>
    </location>
</feature>
<dbReference type="SUPFAM" id="SSF50199">
    <property type="entry name" value="Staphylococcal nuclease"/>
    <property type="match status" value="1"/>
</dbReference>
<dbReference type="Pfam" id="PF00565">
    <property type="entry name" value="SNase"/>
    <property type="match status" value="1"/>
</dbReference>
<reference evidence="3" key="1">
    <citation type="submission" date="2020-01" db="EMBL/GenBank/DDBJ databases">
        <authorList>
            <person name="Chen W.-M."/>
        </authorList>
    </citation>
    <scope>NUCLEOTIDE SEQUENCE</scope>
    <source>
        <strain evidence="3">CYK-10</strain>
    </source>
</reference>
<name>A0AAE4Y9F2_9RHOB</name>
<proteinExistence type="predicted"/>
<evidence type="ECO:0000313" key="3">
    <source>
        <dbReference type="EMBL" id="NBZ87714.1"/>
    </source>
</evidence>
<dbReference type="RefSeq" id="WP_168774527.1">
    <property type="nucleotide sequence ID" value="NZ_JAABNR010000007.1"/>
</dbReference>
<evidence type="ECO:0000259" key="2">
    <source>
        <dbReference type="SMART" id="SM00318"/>
    </source>
</evidence>
<keyword evidence="1" id="KW-0732">Signal</keyword>
<dbReference type="EMBL" id="JAABNR010000007">
    <property type="protein sequence ID" value="NBZ87714.1"/>
    <property type="molecule type" value="Genomic_DNA"/>
</dbReference>
<evidence type="ECO:0000313" key="4">
    <source>
        <dbReference type="Proteomes" id="UP001193501"/>
    </source>
</evidence>
<dbReference type="Gene3D" id="2.40.50.90">
    <property type="match status" value="1"/>
</dbReference>
<evidence type="ECO:0000256" key="1">
    <source>
        <dbReference type="SAM" id="SignalP"/>
    </source>
</evidence>
<feature type="domain" description="TNase-like" evidence="2">
    <location>
        <begin position="17"/>
        <end position="129"/>
    </location>
</feature>
<keyword evidence="4" id="KW-1185">Reference proteome</keyword>
<sequence>MRFLLAAFAVVFSFAAAEAACRVTKVTDGDTLHMACDGARHKVRLLGYDTPEIYSPKCQAEKAMGLRATRVMERLVASGPVTAVTFKGQDRYGRDLAWVEIAGRDVTTQMLASGLAVVYVPRQKPDWCGMF</sequence>
<gene>
    <name evidence="3" type="ORF">GV832_09000</name>
</gene>
<dbReference type="AlphaFoldDB" id="A0AAE4Y9F2"/>
<dbReference type="InterPro" id="IPR035437">
    <property type="entry name" value="SNase_OB-fold_sf"/>
</dbReference>
<accession>A0AAE4Y9F2</accession>
<organism evidence="3 4">
    <name type="scientific">Stagnihabitans tardus</name>
    <dbReference type="NCBI Taxonomy" id="2699202"/>
    <lineage>
        <taxon>Bacteria</taxon>
        <taxon>Pseudomonadati</taxon>
        <taxon>Pseudomonadota</taxon>
        <taxon>Alphaproteobacteria</taxon>
        <taxon>Rhodobacterales</taxon>
        <taxon>Paracoccaceae</taxon>
        <taxon>Stagnihabitans</taxon>
    </lineage>
</organism>
<dbReference type="Proteomes" id="UP001193501">
    <property type="component" value="Unassembled WGS sequence"/>
</dbReference>